<feature type="non-terminal residue" evidence="2">
    <location>
        <position position="1"/>
    </location>
</feature>
<dbReference type="InterPro" id="IPR013785">
    <property type="entry name" value="Aldolase_TIM"/>
</dbReference>
<evidence type="ECO:0000313" key="3">
    <source>
        <dbReference type="Proteomes" id="UP000280417"/>
    </source>
</evidence>
<dbReference type="InterPro" id="IPR003830">
    <property type="entry name" value="ComA_synth"/>
</dbReference>
<dbReference type="InterPro" id="IPR036112">
    <property type="entry name" value="ComA_synth_sf"/>
</dbReference>
<name>A0A662D945_UNCAE</name>
<dbReference type="Gene3D" id="3.20.20.70">
    <property type="entry name" value="Aldolase class I"/>
    <property type="match status" value="1"/>
</dbReference>
<reference evidence="2 3" key="1">
    <citation type="submission" date="2018-06" db="EMBL/GenBank/DDBJ databases">
        <title>Extensive metabolic versatility and redundancy in microbially diverse, dynamic hydrothermal sediments.</title>
        <authorList>
            <person name="Dombrowski N."/>
            <person name="Teske A."/>
            <person name="Baker B.J."/>
        </authorList>
    </citation>
    <scope>NUCLEOTIDE SEQUENCE [LARGE SCALE GENOMIC DNA]</scope>
    <source>
        <strain evidence="2">B3_G15</strain>
    </source>
</reference>
<comment type="caution">
    <text evidence="2">The sequence shown here is derived from an EMBL/GenBank/DDBJ whole genome shotgun (WGS) entry which is preliminary data.</text>
</comment>
<accession>A0A662D945</accession>
<sequence>SSEYIDIAKIMVGIPALIEKSVLAKKIELYHEKDVLAFPGGQFLEYAFRFDKVHQYFEAVKNAGFRLIEVSDNLLDISPEEKSKLIKIAREEYGFKVLGETGNKKVLSDSQKLIDDILNCLESGAWKVMFEAAELFDRGQFRSDLIGRILNRISMENLIFELPGGWISGITVSHIYSLQVWLIEELGAEVNIGNVNPFDVLCLEAERNNLGTHMKL</sequence>
<dbReference type="Pfam" id="PF02679">
    <property type="entry name" value="ComA"/>
    <property type="match status" value="1"/>
</dbReference>
<protein>
    <recommendedName>
        <fullName evidence="4">Phosphosulfolactate synthase</fullName>
    </recommendedName>
</protein>
<dbReference type="Proteomes" id="UP000280417">
    <property type="component" value="Unassembled WGS sequence"/>
</dbReference>
<gene>
    <name evidence="2" type="ORF">DRJ04_08805</name>
</gene>
<dbReference type="PANTHER" id="PTHR48413:SF1">
    <property type="entry name" value="PROTEIN HEAT-STRESS-ASSOCIATED 32"/>
    <property type="match status" value="1"/>
</dbReference>
<evidence type="ECO:0000256" key="1">
    <source>
        <dbReference type="ARBA" id="ARBA00010424"/>
    </source>
</evidence>
<evidence type="ECO:0000313" key="2">
    <source>
        <dbReference type="EMBL" id="RLE11037.1"/>
    </source>
</evidence>
<proteinExistence type="inferred from homology"/>
<organism evidence="2 3">
    <name type="scientific">Aerophobetes bacterium</name>
    <dbReference type="NCBI Taxonomy" id="2030807"/>
    <lineage>
        <taxon>Bacteria</taxon>
        <taxon>Candidatus Aerophobota</taxon>
    </lineage>
</organism>
<dbReference type="EMBL" id="QMQA01000296">
    <property type="protein sequence ID" value="RLE11037.1"/>
    <property type="molecule type" value="Genomic_DNA"/>
</dbReference>
<dbReference type="AlphaFoldDB" id="A0A662D945"/>
<dbReference type="PANTHER" id="PTHR48413">
    <property type="match status" value="1"/>
</dbReference>
<dbReference type="SUPFAM" id="SSF102110">
    <property type="entry name" value="(2r)-phospho-3-sulfolactate synthase ComA"/>
    <property type="match status" value="1"/>
</dbReference>
<comment type="similarity">
    <text evidence="1">Belongs to the phosphosulfolactate synthase family.</text>
</comment>
<evidence type="ECO:0008006" key="4">
    <source>
        <dbReference type="Google" id="ProtNLM"/>
    </source>
</evidence>